<dbReference type="InterPro" id="IPR001296">
    <property type="entry name" value="Glyco_trans_1"/>
</dbReference>
<dbReference type="Proteomes" id="UP000245698">
    <property type="component" value="Unassembled WGS sequence"/>
</dbReference>
<dbReference type="PANTHER" id="PTHR45947">
    <property type="entry name" value="SULFOQUINOVOSYL TRANSFERASE SQD2"/>
    <property type="match status" value="1"/>
</dbReference>
<evidence type="ECO:0000259" key="1">
    <source>
        <dbReference type="Pfam" id="PF00534"/>
    </source>
</evidence>
<reference evidence="3" key="1">
    <citation type="submission" date="2016-12" db="EMBL/GenBank/DDBJ databases">
        <authorList>
            <person name="Brunel B."/>
        </authorList>
    </citation>
    <scope>NUCLEOTIDE SEQUENCE [LARGE SCALE GENOMIC DNA]</scope>
</reference>
<dbReference type="Pfam" id="PF00534">
    <property type="entry name" value="Glycos_transf_1"/>
    <property type="match status" value="1"/>
</dbReference>
<name>A0A2P9AF55_9HYPH</name>
<keyword evidence="3" id="KW-1185">Reference proteome</keyword>
<feature type="domain" description="Glycosyl transferase family 1" evidence="1">
    <location>
        <begin position="246"/>
        <end position="382"/>
    </location>
</feature>
<protein>
    <recommendedName>
        <fullName evidence="1">Glycosyl transferase family 1 domain-containing protein</fullName>
    </recommendedName>
</protein>
<sequence length="416" mass="46845">MNHNNSSVLVVHVGRRDNYEVVQALYDAGWKVSLLTDFYYTPGTFIGLVSRWLMGDAVYRRYRKGLDITVYTTFILLILDYCERIVPRNKRINQLRSFLLGRKARRLLSSLKFKLAIFYYNSGIIYAAGNVNDNCKLALFQMHPHPVMLRTIYHDYAAKRPEIAIDMFSQEEEMTNSTSYLSKLSHEVSVSDTIICSSSFVLRTLIKAGVQQDTIKVIPYGAPSRSGALPAEQSVRGSVSDYAIDLAFVGQFVVRKGVYELLKLVARRPDIRLTIYTRELQRAREKTIEWISEIPKNLVLRTILDDSILWSAASEADFLILPSLAEGFGHVLLESMSAGLPIIASCNTGAPDVCVDGKSGYLMKGFMEDCIEGAVDRAIRERGRWPAMRAFALAEASTHTWTAFRRNIADHLSSSG</sequence>
<dbReference type="Gene3D" id="3.40.50.2000">
    <property type="entry name" value="Glycogen Phosphorylase B"/>
    <property type="match status" value="2"/>
</dbReference>
<accession>A0A2P9AF55</accession>
<dbReference type="RefSeq" id="WP_123147145.1">
    <property type="nucleotide sequence ID" value="NZ_FUIG01000013.1"/>
</dbReference>
<dbReference type="EMBL" id="FUIG01000013">
    <property type="protein sequence ID" value="SJM29734.1"/>
    <property type="molecule type" value="Genomic_DNA"/>
</dbReference>
<dbReference type="PANTHER" id="PTHR45947:SF3">
    <property type="entry name" value="SULFOQUINOVOSYL TRANSFERASE SQD2"/>
    <property type="match status" value="1"/>
</dbReference>
<evidence type="ECO:0000313" key="2">
    <source>
        <dbReference type="EMBL" id="SJM29734.1"/>
    </source>
</evidence>
<gene>
    <name evidence="2" type="ORF">BQ8482_111664</name>
</gene>
<dbReference type="InterPro" id="IPR050194">
    <property type="entry name" value="Glycosyltransferase_grp1"/>
</dbReference>
<dbReference type="GO" id="GO:0016757">
    <property type="term" value="F:glycosyltransferase activity"/>
    <property type="evidence" value="ECO:0007669"/>
    <property type="project" value="InterPro"/>
</dbReference>
<dbReference type="SUPFAM" id="SSF53756">
    <property type="entry name" value="UDP-Glycosyltransferase/glycogen phosphorylase"/>
    <property type="match status" value="1"/>
</dbReference>
<proteinExistence type="predicted"/>
<evidence type="ECO:0000313" key="3">
    <source>
        <dbReference type="Proteomes" id="UP000245698"/>
    </source>
</evidence>
<organism evidence="2 3">
    <name type="scientific">Mesorhizobium delmotii</name>
    <dbReference type="NCBI Taxonomy" id="1631247"/>
    <lineage>
        <taxon>Bacteria</taxon>
        <taxon>Pseudomonadati</taxon>
        <taxon>Pseudomonadota</taxon>
        <taxon>Alphaproteobacteria</taxon>
        <taxon>Hyphomicrobiales</taxon>
        <taxon>Phyllobacteriaceae</taxon>
        <taxon>Mesorhizobium</taxon>
    </lineage>
</organism>
<dbReference type="CDD" id="cd03801">
    <property type="entry name" value="GT4_PimA-like"/>
    <property type="match status" value="1"/>
</dbReference>
<dbReference type="AlphaFoldDB" id="A0A2P9AF55"/>